<evidence type="ECO:0000313" key="3">
    <source>
        <dbReference type="EMBL" id="BDG70213.1"/>
    </source>
</evidence>
<keyword evidence="1" id="KW-0732">Signal</keyword>
<dbReference type="InterPro" id="IPR027843">
    <property type="entry name" value="DUF4440"/>
</dbReference>
<keyword evidence="4" id="KW-1185">Reference proteome</keyword>
<evidence type="ECO:0000256" key="1">
    <source>
        <dbReference type="SAM" id="SignalP"/>
    </source>
</evidence>
<dbReference type="CDD" id="cd00531">
    <property type="entry name" value="NTF2_like"/>
    <property type="match status" value="1"/>
</dbReference>
<feature type="signal peptide" evidence="1">
    <location>
        <begin position="1"/>
        <end position="31"/>
    </location>
</feature>
<protein>
    <recommendedName>
        <fullName evidence="2">DUF4440 domain-containing protein</fullName>
    </recommendedName>
</protein>
<name>A0ABM7XXJ9_9PROT</name>
<dbReference type="InterPro" id="IPR032710">
    <property type="entry name" value="NTF2-like_dom_sf"/>
</dbReference>
<dbReference type="SUPFAM" id="SSF54427">
    <property type="entry name" value="NTF2-like"/>
    <property type="match status" value="1"/>
</dbReference>
<dbReference type="Proteomes" id="UP000831327">
    <property type="component" value="Chromosome"/>
</dbReference>
<organism evidence="3 4">
    <name type="scientific">Roseomonas fluvialis</name>
    <dbReference type="NCBI Taxonomy" id="1750527"/>
    <lineage>
        <taxon>Bacteria</taxon>
        <taxon>Pseudomonadati</taxon>
        <taxon>Pseudomonadota</taxon>
        <taxon>Alphaproteobacteria</taxon>
        <taxon>Acetobacterales</taxon>
        <taxon>Roseomonadaceae</taxon>
        <taxon>Roseomonas</taxon>
    </lineage>
</organism>
<feature type="chain" id="PRO_5045862109" description="DUF4440 domain-containing protein" evidence="1">
    <location>
        <begin position="32"/>
        <end position="157"/>
    </location>
</feature>
<dbReference type="Gene3D" id="3.10.450.50">
    <property type="match status" value="1"/>
</dbReference>
<sequence>MTAFELPRRVPRLARLVAVAWLAAGSGVATAAPTPSAFVRQFQEALEARDVERVLDLYAEDGVVLTPQGGVLAGRGSIRETLARNLAAGQPPLRLMNANLDGDSDRGVLTWVWHVDAAPQDAHSRGRRVLSMVYLRRVGGAWRIVAETAQIFAPPPE</sequence>
<reference evidence="3 4" key="1">
    <citation type="journal article" date="2016" name="Microbes Environ.">
        <title>Phylogenetically diverse aerobic anoxygenic phototrophic bacteria isolated from epilithic biofilms in Tama river, Japan.</title>
        <authorList>
            <person name="Hirose S."/>
            <person name="Matsuura K."/>
            <person name="Haruta S."/>
        </authorList>
    </citation>
    <scope>NUCLEOTIDE SEQUENCE [LARGE SCALE GENOMIC DNA]</scope>
    <source>
        <strain evidence="3 4">S08</strain>
    </source>
</reference>
<dbReference type="EMBL" id="AP025637">
    <property type="protein sequence ID" value="BDG70213.1"/>
    <property type="molecule type" value="Genomic_DNA"/>
</dbReference>
<gene>
    <name evidence="3" type="ORF">Rmf_01420</name>
</gene>
<dbReference type="InterPro" id="IPR011944">
    <property type="entry name" value="Steroid_delta5-4_isomerase"/>
</dbReference>
<evidence type="ECO:0000259" key="2">
    <source>
        <dbReference type="Pfam" id="PF14534"/>
    </source>
</evidence>
<dbReference type="NCBIfam" id="TIGR02246">
    <property type="entry name" value="SgcJ/EcaC family oxidoreductase"/>
    <property type="match status" value="1"/>
</dbReference>
<feature type="domain" description="DUF4440" evidence="2">
    <location>
        <begin position="38"/>
        <end position="144"/>
    </location>
</feature>
<evidence type="ECO:0000313" key="4">
    <source>
        <dbReference type="Proteomes" id="UP000831327"/>
    </source>
</evidence>
<dbReference type="Pfam" id="PF14534">
    <property type="entry name" value="DUF4440"/>
    <property type="match status" value="1"/>
</dbReference>
<proteinExistence type="predicted"/>
<accession>A0ABM7XXJ9</accession>